<evidence type="ECO:0000313" key="2">
    <source>
        <dbReference type="Proteomes" id="UP001597260"/>
    </source>
</evidence>
<reference evidence="2" key="1">
    <citation type="journal article" date="2019" name="Int. J. Syst. Evol. Microbiol.">
        <title>The Global Catalogue of Microorganisms (GCM) 10K type strain sequencing project: providing services to taxonomists for standard genome sequencing and annotation.</title>
        <authorList>
            <consortium name="The Broad Institute Genomics Platform"/>
            <consortium name="The Broad Institute Genome Sequencing Center for Infectious Disease"/>
            <person name="Wu L."/>
            <person name="Ma J."/>
        </authorList>
    </citation>
    <scope>NUCLEOTIDE SEQUENCE [LARGE SCALE GENOMIC DNA]</scope>
    <source>
        <strain evidence="2">JCM 31037</strain>
    </source>
</reference>
<dbReference type="InterPro" id="IPR011989">
    <property type="entry name" value="ARM-like"/>
</dbReference>
<sequence>MIEALGEVDWTGLTHAYGSADDVPDLIRGLLSPDPKQRSETRHELYSCIAHQGTRYAASAPAVPFLLALAADPATPDRSSLIDFLEFMATGNRRQWTRYPIADERAQGPSFGLATYDAVAKGIPLFVTLLEDSDAELAVPAAQILAVYPEHAQHTAPALDRAAADDDAPVAVVTAALLALGTVAPVGSSAHDGLFLRRLGDSDGTVRWAAALATARLRRPTLLAEALVELCQWADHLADPNHSYSEPWYGIRENLALGELAECDPDGQTERVRRTVDCLLTKVPSSNWHNHLLSVFKYVGLEWCHWQDIIPWADLDPAQRYLVERLCERPDVFADGTAKDCLLWHRLPGTLTDLRAYAGN</sequence>
<dbReference type="Gene3D" id="1.25.10.10">
    <property type="entry name" value="Leucine-rich Repeat Variant"/>
    <property type="match status" value="1"/>
</dbReference>
<protein>
    <recommendedName>
        <fullName evidence="3">HEAT repeat-containing protein</fullName>
    </recommendedName>
</protein>
<gene>
    <name evidence="1" type="ORF">ACFQ4H_34535</name>
</gene>
<evidence type="ECO:0008006" key="3">
    <source>
        <dbReference type="Google" id="ProtNLM"/>
    </source>
</evidence>
<dbReference type="EMBL" id="JBHTMP010000137">
    <property type="protein sequence ID" value="MFD1326208.1"/>
    <property type="molecule type" value="Genomic_DNA"/>
</dbReference>
<accession>A0ABW3YNL3</accession>
<dbReference type="Proteomes" id="UP001597260">
    <property type="component" value="Unassembled WGS sequence"/>
</dbReference>
<evidence type="ECO:0000313" key="1">
    <source>
        <dbReference type="EMBL" id="MFD1326208.1"/>
    </source>
</evidence>
<keyword evidence="2" id="KW-1185">Reference proteome</keyword>
<proteinExistence type="predicted"/>
<organism evidence="1 2">
    <name type="scientific">Micromonospora sonneratiae</name>
    <dbReference type="NCBI Taxonomy" id="1184706"/>
    <lineage>
        <taxon>Bacteria</taxon>
        <taxon>Bacillati</taxon>
        <taxon>Actinomycetota</taxon>
        <taxon>Actinomycetes</taxon>
        <taxon>Micromonosporales</taxon>
        <taxon>Micromonosporaceae</taxon>
        <taxon>Micromonospora</taxon>
    </lineage>
</organism>
<name>A0ABW3YNL3_9ACTN</name>
<dbReference type="InterPro" id="IPR016024">
    <property type="entry name" value="ARM-type_fold"/>
</dbReference>
<comment type="caution">
    <text evidence="1">The sequence shown here is derived from an EMBL/GenBank/DDBJ whole genome shotgun (WGS) entry which is preliminary data.</text>
</comment>
<dbReference type="SUPFAM" id="SSF48371">
    <property type="entry name" value="ARM repeat"/>
    <property type="match status" value="1"/>
</dbReference>
<dbReference type="RefSeq" id="WP_377579448.1">
    <property type="nucleotide sequence ID" value="NZ_JBHTMP010000137.1"/>
</dbReference>